<evidence type="ECO:0000313" key="4">
    <source>
        <dbReference type="EMBL" id="WRO22752.1"/>
    </source>
</evidence>
<dbReference type="KEGG" id="dbc:MFMK1_002591"/>
<evidence type="ECO:0000313" key="5">
    <source>
        <dbReference type="Proteomes" id="UP001329915"/>
    </source>
</evidence>
<keyword evidence="2" id="KW-0472">Membrane</keyword>
<dbReference type="EMBL" id="CP121694">
    <property type="protein sequence ID" value="WRO22752.1"/>
    <property type="molecule type" value="Genomic_DNA"/>
</dbReference>
<dbReference type="AlphaFoldDB" id="A0AAU0UQE6"/>
<dbReference type="InterPro" id="IPR003869">
    <property type="entry name" value="Polysac_CapD-like"/>
</dbReference>
<keyword evidence="5" id="KW-1185">Reference proteome</keyword>
<dbReference type="InterPro" id="IPR051203">
    <property type="entry name" value="Polysaccharide_Synthase-Rel"/>
</dbReference>
<proteinExistence type="inferred from homology"/>
<gene>
    <name evidence="4" type="ORF">MFMK1_002591</name>
</gene>
<reference evidence="4 5" key="1">
    <citation type="submission" date="2023-04" db="EMBL/GenBank/DDBJ databases">
        <authorList>
            <person name="Hsu D."/>
        </authorList>
    </citation>
    <scope>NUCLEOTIDE SEQUENCE [LARGE SCALE GENOMIC DNA]</scope>
    <source>
        <strain evidence="4 5">MK1</strain>
    </source>
</reference>
<dbReference type="SUPFAM" id="SSF51735">
    <property type="entry name" value="NAD(P)-binding Rossmann-fold domains"/>
    <property type="match status" value="2"/>
</dbReference>
<evidence type="ECO:0000259" key="3">
    <source>
        <dbReference type="Pfam" id="PF02719"/>
    </source>
</evidence>
<name>A0AAU0UQE6_9FIRM</name>
<dbReference type="InterPro" id="IPR036291">
    <property type="entry name" value="NAD(P)-bd_dom_sf"/>
</dbReference>
<evidence type="ECO:0000256" key="2">
    <source>
        <dbReference type="SAM" id="Phobius"/>
    </source>
</evidence>
<dbReference type="PANTHER" id="PTHR43318">
    <property type="entry name" value="UDP-N-ACETYLGLUCOSAMINE 4,6-DEHYDRATASE"/>
    <property type="match status" value="1"/>
</dbReference>
<dbReference type="Proteomes" id="UP001329915">
    <property type="component" value="Chromosome"/>
</dbReference>
<feature type="transmembrane region" description="Helical" evidence="2">
    <location>
        <begin position="7"/>
        <end position="28"/>
    </location>
</feature>
<dbReference type="Pfam" id="PF02719">
    <property type="entry name" value="Polysacc_synt_2"/>
    <property type="match status" value="1"/>
</dbReference>
<accession>A0AAU0UQE6</accession>
<feature type="transmembrane region" description="Helical" evidence="2">
    <location>
        <begin position="78"/>
        <end position="99"/>
    </location>
</feature>
<organism evidence="4 5">
    <name type="scientific">Metallumcola ferriviriculae</name>
    <dbReference type="NCBI Taxonomy" id="3039180"/>
    <lineage>
        <taxon>Bacteria</taxon>
        <taxon>Bacillati</taxon>
        <taxon>Bacillota</taxon>
        <taxon>Clostridia</taxon>
        <taxon>Neomoorellales</taxon>
        <taxon>Desulfitibacteraceae</taxon>
        <taxon>Metallumcola</taxon>
    </lineage>
</organism>
<feature type="transmembrane region" description="Helical" evidence="2">
    <location>
        <begin position="48"/>
        <end position="66"/>
    </location>
</feature>
<keyword evidence="2" id="KW-1133">Transmembrane helix</keyword>
<dbReference type="CDD" id="cd05237">
    <property type="entry name" value="UDP_invert_4-6DH_SDR_e"/>
    <property type="match status" value="1"/>
</dbReference>
<protein>
    <submittedName>
        <fullName evidence="4">Polysaccharide biosynthesis protein</fullName>
    </submittedName>
</protein>
<dbReference type="Gene3D" id="3.40.50.720">
    <property type="entry name" value="NAD(P)-binding Rossmann-like Domain"/>
    <property type="match status" value="2"/>
</dbReference>
<comment type="similarity">
    <text evidence="1">Belongs to the polysaccharide synthase family.</text>
</comment>
<feature type="domain" description="Polysaccharide biosynthesis protein CapD-like" evidence="3">
    <location>
        <begin position="288"/>
        <end position="571"/>
    </location>
</feature>
<evidence type="ECO:0000256" key="1">
    <source>
        <dbReference type="ARBA" id="ARBA00007430"/>
    </source>
</evidence>
<dbReference type="Pfam" id="PF13727">
    <property type="entry name" value="CoA_binding_3"/>
    <property type="match status" value="1"/>
</dbReference>
<dbReference type="PANTHER" id="PTHR43318:SF1">
    <property type="entry name" value="POLYSACCHARIDE BIOSYNTHESIS PROTEIN EPSC-RELATED"/>
    <property type="match status" value="1"/>
</dbReference>
<sequence>MVSRVRRIIALMLVDAVLINLAMYLALILRFDGFSKIPAAHLASSYQLLPLFTGVLVLTFYFTGLYNRLWRYASIGELLAVTSTVSLGSVIAIAAAYFFSAGTLQFSRGVFVLQWLLNVFLIGGSRLGWRLLRDYGLKPGPTKGGKPILIVGAGDAGAMVAKELKNHYNGQINLVGFIDDDPSKKKLQILGSLVLGGREEIPDIVKQHGVQEIVLAMPSAEGKMIREVVEICHKTDAGVKTIPGMYDLLEGNVTINQIREVQVEDLLGRAPVKVDLDSISHYLKGEVVLLTGAGGSIGSELCRQVAGFSPKKLLLLDVSENNVYDIEMELSNSFPQLDIYPIVKDVRDEQAVEQVFKLHNPKVVFHAAAHKHVPLMEVNPEEAIKNNVMGTYNVASAADKFGANKFVFVSTDKAVNPTSIMGASKRVAEMVIQHLDTVSSTNFVAVRFGNVLGSRGSVVPLFKKQIAEGGPVTVTHEEMVRYFMTIPEAVQLVIQAGAMAKGGEIFVLDMGEPVKIMDLAESLIRLSGFEPQEDIEIVVTGIRPGEKLYEELLTDEEGVNATNHKRIFVARPHDINGKLIEERVNNLRKGITPRNKYETEGFLQTFLPEFRNDESKMTG</sequence>
<keyword evidence="2" id="KW-0812">Transmembrane</keyword>